<dbReference type="PROSITE" id="PS00514">
    <property type="entry name" value="FIBRINOGEN_C_1"/>
    <property type="match status" value="1"/>
</dbReference>
<evidence type="ECO:0000259" key="2">
    <source>
        <dbReference type="PROSITE" id="PS51406"/>
    </source>
</evidence>
<dbReference type="PANTHER" id="PTHR19143:SF458">
    <property type="entry name" value="FIBRINOGEN C-TERMINAL DOMAIN-CONTAINING PROTEIN-RELATED"/>
    <property type="match status" value="1"/>
</dbReference>
<dbReference type="SMART" id="SM00186">
    <property type="entry name" value="FBG"/>
    <property type="match status" value="1"/>
</dbReference>
<name>A0A8B6EV37_MYTGA</name>
<dbReference type="Pfam" id="PF00147">
    <property type="entry name" value="Fibrinogen_C"/>
    <property type="match status" value="1"/>
</dbReference>
<evidence type="ECO:0000313" key="4">
    <source>
        <dbReference type="Proteomes" id="UP000596742"/>
    </source>
</evidence>
<organism evidence="3 4">
    <name type="scientific">Mytilus galloprovincialis</name>
    <name type="common">Mediterranean mussel</name>
    <dbReference type="NCBI Taxonomy" id="29158"/>
    <lineage>
        <taxon>Eukaryota</taxon>
        <taxon>Metazoa</taxon>
        <taxon>Spiralia</taxon>
        <taxon>Lophotrochozoa</taxon>
        <taxon>Mollusca</taxon>
        <taxon>Bivalvia</taxon>
        <taxon>Autobranchia</taxon>
        <taxon>Pteriomorphia</taxon>
        <taxon>Mytilida</taxon>
        <taxon>Mytiloidea</taxon>
        <taxon>Mytilidae</taxon>
        <taxon>Mytilinae</taxon>
        <taxon>Mytilus</taxon>
    </lineage>
</organism>
<dbReference type="EMBL" id="UYJE01005797">
    <property type="protein sequence ID" value="VDI40448.1"/>
    <property type="molecule type" value="Genomic_DNA"/>
</dbReference>
<comment type="caution">
    <text evidence="3">The sequence shown here is derived from an EMBL/GenBank/DDBJ whole genome shotgun (WGS) entry which is preliminary data.</text>
</comment>
<dbReference type="InterPro" id="IPR050373">
    <property type="entry name" value="Fibrinogen_C-term_domain"/>
</dbReference>
<dbReference type="OrthoDB" id="6275059at2759"/>
<protein>
    <recommendedName>
        <fullName evidence="2">Fibrinogen C-terminal domain-containing protein</fullName>
    </recommendedName>
</protein>
<dbReference type="InterPro" id="IPR002181">
    <property type="entry name" value="Fibrinogen_a/b/g_C_dom"/>
</dbReference>
<dbReference type="CDD" id="cd00087">
    <property type="entry name" value="FReD"/>
    <property type="match status" value="1"/>
</dbReference>
<dbReference type="Gene3D" id="3.90.215.10">
    <property type="entry name" value="Gamma Fibrinogen, chain A, domain 1"/>
    <property type="match status" value="1"/>
</dbReference>
<sequence length="329" mass="37721">MDLLGVASAQPVIMELTVNIIPFHYTEYPRDCEDFIENESKSGIYQIYPSDTRGFETYCDMETEGGGWLVFQKRQDGSVDFFRNWTDYKNGFGDVTGEFWLGNSKIHEITTKDEYELYILMEDLEGEQRYARYKTFYIGDIQSKFALEIGGYSGNAGNSLDTTKHKSQPFSTLDRDSSSNCPKLFKGGWWYGNCHHSNLNGLYLNGPHKSYADDYSKLPGSPQILGTSETVDALHRPPRSPQIWETSRTVDELHRPPRSPQIWGTSRTVDLLHRLQRSPQIWGTSSTVDELCRPSRSPQIWETSRTVDELHRLLGDHQGHPRYGGQIEQ</sequence>
<dbReference type="PANTHER" id="PTHR19143">
    <property type="entry name" value="FIBRINOGEN/TENASCIN/ANGIOPOEITIN"/>
    <property type="match status" value="1"/>
</dbReference>
<keyword evidence="4" id="KW-1185">Reference proteome</keyword>
<evidence type="ECO:0000313" key="3">
    <source>
        <dbReference type="EMBL" id="VDI40448.1"/>
    </source>
</evidence>
<evidence type="ECO:0000256" key="1">
    <source>
        <dbReference type="ARBA" id="ARBA00023157"/>
    </source>
</evidence>
<dbReference type="Proteomes" id="UP000596742">
    <property type="component" value="Unassembled WGS sequence"/>
</dbReference>
<accession>A0A8B6EV37</accession>
<dbReference type="InterPro" id="IPR036056">
    <property type="entry name" value="Fibrinogen-like_C"/>
</dbReference>
<dbReference type="InterPro" id="IPR014716">
    <property type="entry name" value="Fibrinogen_a/b/g_C_1"/>
</dbReference>
<dbReference type="GO" id="GO:0005615">
    <property type="term" value="C:extracellular space"/>
    <property type="evidence" value="ECO:0007669"/>
    <property type="project" value="TreeGrafter"/>
</dbReference>
<reference evidence="3" key="1">
    <citation type="submission" date="2018-11" db="EMBL/GenBank/DDBJ databases">
        <authorList>
            <person name="Alioto T."/>
            <person name="Alioto T."/>
        </authorList>
    </citation>
    <scope>NUCLEOTIDE SEQUENCE</scope>
</reference>
<dbReference type="InterPro" id="IPR020837">
    <property type="entry name" value="Fibrinogen_CS"/>
</dbReference>
<dbReference type="AlphaFoldDB" id="A0A8B6EV37"/>
<dbReference type="PROSITE" id="PS51406">
    <property type="entry name" value="FIBRINOGEN_C_2"/>
    <property type="match status" value="1"/>
</dbReference>
<gene>
    <name evidence="3" type="ORF">MGAL_10B060566</name>
</gene>
<keyword evidence="1" id="KW-1015">Disulfide bond</keyword>
<feature type="domain" description="Fibrinogen C-terminal" evidence="2">
    <location>
        <begin position="23"/>
        <end position="213"/>
    </location>
</feature>
<dbReference type="NCBIfam" id="NF040941">
    <property type="entry name" value="GGGWT_bact"/>
    <property type="match status" value="1"/>
</dbReference>
<dbReference type="SUPFAM" id="SSF56496">
    <property type="entry name" value="Fibrinogen C-terminal domain-like"/>
    <property type="match status" value="1"/>
</dbReference>
<proteinExistence type="predicted"/>